<keyword evidence="3" id="KW-1185">Reference proteome</keyword>
<dbReference type="EnsemblPlants" id="ONIVA03G12240.1">
    <property type="protein sequence ID" value="ONIVA03G12240.1"/>
    <property type="gene ID" value="ONIVA03G12240"/>
</dbReference>
<reference evidence="2" key="2">
    <citation type="submission" date="2018-04" db="EMBL/GenBank/DDBJ databases">
        <title>OnivRS2 (Oryza nivara Reference Sequence Version 2).</title>
        <authorList>
            <person name="Zhang J."/>
            <person name="Kudrna D."/>
            <person name="Lee S."/>
            <person name="Talag J."/>
            <person name="Rajasekar S."/>
            <person name="Welchert J."/>
            <person name="Hsing Y.-I."/>
            <person name="Wing R.A."/>
        </authorList>
    </citation>
    <scope>NUCLEOTIDE SEQUENCE [LARGE SCALE GENOMIC DNA]</scope>
    <source>
        <strain evidence="2">SL10</strain>
    </source>
</reference>
<dbReference type="AlphaFoldDB" id="A0A0E0GK34"/>
<organism evidence="2">
    <name type="scientific">Oryza nivara</name>
    <name type="common">Indian wild rice</name>
    <name type="synonym">Oryza sativa f. spontanea</name>
    <dbReference type="NCBI Taxonomy" id="4536"/>
    <lineage>
        <taxon>Eukaryota</taxon>
        <taxon>Viridiplantae</taxon>
        <taxon>Streptophyta</taxon>
        <taxon>Embryophyta</taxon>
        <taxon>Tracheophyta</taxon>
        <taxon>Spermatophyta</taxon>
        <taxon>Magnoliopsida</taxon>
        <taxon>Liliopsida</taxon>
        <taxon>Poales</taxon>
        <taxon>Poaceae</taxon>
        <taxon>BOP clade</taxon>
        <taxon>Oryzoideae</taxon>
        <taxon>Oryzeae</taxon>
        <taxon>Oryzinae</taxon>
        <taxon>Oryza</taxon>
    </lineage>
</organism>
<dbReference type="Gramene" id="ONIVA03G12240.1">
    <property type="protein sequence ID" value="ONIVA03G12240.1"/>
    <property type="gene ID" value="ONIVA03G12240"/>
</dbReference>
<evidence type="ECO:0000313" key="2">
    <source>
        <dbReference type="EnsemblPlants" id="ONIVA03G12240.1"/>
    </source>
</evidence>
<evidence type="ECO:0000313" key="3">
    <source>
        <dbReference type="Proteomes" id="UP000006591"/>
    </source>
</evidence>
<dbReference type="Proteomes" id="UP000006591">
    <property type="component" value="Chromosome 3"/>
</dbReference>
<name>A0A0E0GK34_ORYNI</name>
<accession>A0A0E0GK34</accession>
<feature type="compositionally biased region" description="Basic and acidic residues" evidence="1">
    <location>
        <begin position="52"/>
        <end position="66"/>
    </location>
</feature>
<reference evidence="2" key="1">
    <citation type="submission" date="2015-04" db="UniProtKB">
        <authorList>
            <consortium name="EnsemblPlants"/>
        </authorList>
    </citation>
    <scope>IDENTIFICATION</scope>
    <source>
        <strain evidence="2">SL10</strain>
    </source>
</reference>
<dbReference type="HOGENOM" id="CLU_2626154_0_0_1"/>
<proteinExistence type="predicted"/>
<feature type="region of interest" description="Disordered" evidence="1">
    <location>
        <begin position="1"/>
        <end position="78"/>
    </location>
</feature>
<sequence length="78" mass="8125">MLTSRNRPTQDPGGGGGSSTPATRGEGNNGGRDRVVSEAFAPRGTPTSTPRGFHELKSEDSSKPDFKVSIIGKARLPS</sequence>
<evidence type="ECO:0000256" key="1">
    <source>
        <dbReference type="SAM" id="MobiDB-lite"/>
    </source>
</evidence>
<protein>
    <submittedName>
        <fullName evidence="2">Uncharacterized protein</fullName>
    </submittedName>
</protein>